<evidence type="ECO:0000313" key="2">
    <source>
        <dbReference type="EMBL" id="TCS76714.1"/>
    </source>
</evidence>
<name>A0A4V2URA3_9FIRM</name>
<keyword evidence="3" id="KW-1185">Reference proteome</keyword>
<gene>
    <name evidence="2" type="ORF">EDD59_12211</name>
</gene>
<evidence type="ECO:0000256" key="1">
    <source>
        <dbReference type="SAM" id="Phobius"/>
    </source>
</evidence>
<evidence type="ECO:0000313" key="3">
    <source>
        <dbReference type="Proteomes" id="UP000295726"/>
    </source>
</evidence>
<feature type="transmembrane region" description="Helical" evidence="1">
    <location>
        <begin position="226"/>
        <end position="244"/>
    </location>
</feature>
<dbReference type="AlphaFoldDB" id="A0A4V2URA3"/>
<feature type="transmembrane region" description="Helical" evidence="1">
    <location>
        <begin position="166"/>
        <end position="187"/>
    </location>
</feature>
<dbReference type="Proteomes" id="UP000295726">
    <property type="component" value="Unassembled WGS sequence"/>
</dbReference>
<dbReference type="InterPro" id="IPR021205">
    <property type="entry name" value="Lanti_perm_SpaE/MutE/EpiE-like"/>
</dbReference>
<feature type="transmembrane region" description="Helical" evidence="1">
    <location>
        <begin position="133"/>
        <end position="159"/>
    </location>
</feature>
<feature type="transmembrane region" description="Helical" evidence="1">
    <location>
        <begin position="21"/>
        <end position="45"/>
    </location>
</feature>
<comment type="caution">
    <text evidence="2">The sequence shown here is derived from an EMBL/GenBank/DDBJ whole genome shotgun (WGS) entry which is preliminary data.</text>
</comment>
<feature type="transmembrane region" description="Helical" evidence="1">
    <location>
        <begin position="51"/>
        <end position="70"/>
    </location>
</feature>
<dbReference type="RefSeq" id="WP_132382708.1">
    <property type="nucleotide sequence ID" value="NZ_SLZZ01000022.1"/>
</dbReference>
<keyword evidence="1" id="KW-0812">Transmembrane</keyword>
<proteinExistence type="predicted"/>
<dbReference type="NCBIfam" id="TIGR03732">
    <property type="entry name" value="lanti_perm_MutE"/>
    <property type="match status" value="1"/>
</dbReference>
<dbReference type="CDD" id="cd21807">
    <property type="entry name" value="ABC-2_lan_permease_MutE_EpiE-like"/>
    <property type="match status" value="1"/>
</dbReference>
<reference evidence="2 3" key="1">
    <citation type="submission" date="2019-03" db="EMBL/GenBank/DDBJ databases">
        <title>Genomic Encyclopedia of Type Strains, Phase IV (KMG-IV): sequencing the most valuable type-strain genomes for metagenomic binning, comparative biology and taxonomic classification.</title>
        <authorList>
            <person name="Goeker M."/>
        </authorList>
    </citation>
    <scope>NUCLEOTIDE SEQUENCE [LARGE SCALE GENOMIC DNA]</scope>
    <source>
        <strain evidence="2 3">DSM 29489</strain>
    </source>
</reference>
<accession>A0A4V2URA3</accession>
<keyword evidence="1" id="KW-0472">Membrane</keyword>
<dbReference type="EMBL" id="SLZZ01000022">
    <property type="protein sequence ID" value="TCS76714.1"/>
    <property type="molecule type" value="Genomic_DNA"/>
</dbReference>
<keyword evidence="1" id="KW-1133">Transmembrane helix</keyword>
<organism evidence="2 3">
    <name type="scientific">Muricomes intestini</name>
    <dbReference type="NCBI Taxonomy" id="1796634"/>
    <lineage>
        <taxon>Bacteria</taxon>
        <taxon>Bacillati</taxon>
        <taxon>Bacillota</taxon>
        <taxon>Clostridia</taxon>
        <taxon>Lachnospirales</taxon>
        <taxon>Lachnospiraceae</taxon>
        <taxon>Muricomes</taxon>
    </lineage>
</organism>
<sequence>MLKAYIKAENLKHTHTVTAKLFWLVPLFAIVIPVFLSTQNAGYYYQMNQFNWSYTTFYPMLLLLSAAFAVQREKKLKNRVISALPIDLKKVWAAKAAYILKTLAVAAIIIYAAEETISRIFAAGGSRTISGTAGFEAVLLWIILIMWQIPLWLFVFHILGFAAGMILGLAGNIALGVLGALSKWWLLNPFTYINRLMCPVLKILPNNLPAVPESQTYFEGVLNPNVIPRGIVASLLLFIVLYILTAKWYQRKEETGWEN</sequence>
<dbReference type="OrthoDB" id="9776525at2"/>
<protein>
    <submittedName>
        <fullName evidence="2">ABC-2 type transport system permease protein</fullName>
    </submittedName>
</protein>
<feature type="transmembrane region" description="Helical" evidence="1">
    <location>
        <begin position="91"/>
        <end position="113"/>
    </location>
</feature>